<gene>
    <name evidence="2" type="ORF">ACFQDL_26525</name>
</gene>
<evidence type="ECO:0000313" key="2">
    <source>
        <dbReference type="EMBL" id="MFC6673246.1"/>
    </source>
</evidence>
<dbReference type="Pfam" id="PF25164">
    <property type="entry name" value="CoiA_N"/>
    <property type="match status" value="1"/>
</dbReference>
<dbReference type="EMBL" id="JBHSWE010000001">
    <property type="protein sequence ID" value="MFC6673246.1"/>
    <property type="molecule type" value="Genomic_DNA"/>
</dbReference>
<dbReference type="Proteomes" id="UP001596422">
    <property type="component" value="Unassembled WGS sequence"/>
</dbReference>
<protein>
    <recommendedName>
        <fullName evidence="1">Competence protein CoiA-like N-terminal domain-containing protein</fullName>
    </recommendedName>
</protein>
<feature type="domain" description="Competence protein CoiA-like N-terminal" evidence="1">
    <location>
        <begin position="22"/>
        <end position="54"/>
    </location>
</feature>
<comment type="caution">
    <text evidence="2">The sequence shown here is derived from an EMBL/GenBank/DDBJ whole genome shotgun (WGS) entry which is preliminary data.</text>
</comment>
<proteinExistence type="predicted"/>
<accession>A0ABW2A6R8</accession>
<dbReference type="RefSeq" id="WP_379911620.1">
    <property type="nucleotide sequence ID" value="NZ_JBHSWE010000001.1"/>
</dbReference>
<reference evidence="3" key="1">
    <citation type="journal article" date="2019" name="Int. J. Syst. Evol. Microbiol.">
        <title>The Global Catalogue of Microorganisms (GCM) 10K type strain sequencing project: providing services to taxonomists for standard genome sequencing and annotation.</title>
        <authorList>
            <consortium name="The Broad Institute Genomics Platform"/>
            <consortium name="The Broad Institute Genome Sequencing Center for Infectious Disease"/>
            <person name="Wu L."/>
            <person name="Ma J."/>
        </authorList>
    </citation>
    <scope>NUCLEOTIDE SEQUENCE [LARGE SCALE GENOMIC DNA]</scope>
    <source>
        <strain evidence="3">NBRC 111756</strain>
    </source>
</reference>
<evidence type="ECO:0000259" key="1">
    <source>
        <dbReference type="Pfam" id="PF25164"/>
    </source>
</evidence>
<organism evidence="2 3">
    <name type="scientific">Marinobacterium aestuariivivens</name>
    <dbReference type="NCBI Taxonomy" id="1698799"/>
    <lineage>
        <taxon>Bacteria</taxon>
        <taxon>Pseudomonadati</taxon>
        <taxon>Pseudomonadota</taxon>
        <taxon>Gammaproteobacteria</taxon>
        <taxon>Oceanospirillales</taxon>
        <taxon>Oceanospirillaceae</taxon>
        <taxon>Marinobacterium</taxon>
    </lineage>
</organism>
<keyword evidence="3" id="KW-1185">Reference proteome</keyword>
<evidence type="ECO:0000313" key="3">
    <source>
        <dbReference type="Proteomes" id="UP001596422"/>
    </source>
</evidence>
<name>A0ABW2A6R8_9GAMM</name>
<sequence>MNKVPFALHIETKEYVDVHDVERGRKCKCICPSCDTPLTARQGDVNEWHFAHATRGTSEETKQDCKFSFYVSVTQMAKQLFAEKQQLDLALPDFVYTVKELHPISGGRLSKDVTVTLASDAVLEDVKLEATWKSLKGDVLGLVHGVPLIIGFHHPERKYEIEVGNLEGLEGERVGVLRVDLTETLKLFYNKKQRSQQPFKERLDEYIFSDRTNLEWLYHPRLPSYAATAREELMRELSTRADTTPYGNRKPSRGDFIDRALAGFSLNRPRR</sequence>
<dbReference type="InterPro" id="IPR057253">
    <property type="entry name" value="CoiA-like_N"/>
</dbReference>